<dbReference type="GO" id="GO:0046872">
    <property type="term" value="F:metal ion binding"/>
    <property type="evidence" value="ECO:0007669"/>
    <property type="project" value="UniProtKB-KW"/>
</dbReference>
<dbReference type="GO" id="GO:0062054">
    <property type="term" value="F:fluoride channel activity"/>
    <property type="evidence" value="ECO:0007669"/>
    <property type="project" value="UniProtKB-UniRule"/>
</dbReference>
<dbReference type="AlphaFoldDB" id="A0A1G1Z6L4"/>
<comment type="catalytic activity">
    <reaction evidence="8">
        <text>fluoride(in) = fluoride(out)</text>
        <dbReference type="Rhea" id="RHEA:76159"/>
        <dbReference type="ChEBI" id="CHEBI:17051"/>
    </reaction>
    <physiologicalReaction direction="left-to-right" evidence="8">
        <dbReference type="Rhea" id="RHEA:76160"/>
    </physiologicalReaction>
</comment>
<dbReference type="InterPro" id="IPR003691">
    <property type="entry name" value="FluC"/>
</dbReference>
<reference evidence="10 11" key="1">
    <citation type="journal article" date="2016" name="Nat. Commun.">
        <title>Thousands of microbial genomes shed light on interconnected biogeochemical processes in an aquifer system.</title>
        <authorList>
            <person name="Anantharaman K."/>
            <person name="Brown C.T."/>
            <person name="Hug L.A."/>
            <person name="Sharon I."/>
            <person name="Castelle C.J."/>
            <person name="Probst A.J."/>
            <person name="Thomas B.C."/>
            <person name="Singh A."/>
            <person name="Wilkins M.J."/>
            <person name="Karaoz U."/>
            <person name="Brodie E.L."/>
            <person name="Williams K.H."/>
            <person name="Hubbard S.S."/>
            <person name="Banfield J.F."/>
        </authorList>
    </citation>
    <scope>NUCLEOTIDE SEQUENCE [LARGE SCALE GENOMIC DNA]</scope>
</reference>
<dbReference type="Pfam" id="PF02537">
    <property type="entry name" value="CRCB"/>
    <property type="match status" value="1"/>
</dbReference>
<evidence type="ECO:0000256" key="9">
    <source>
        <dbReference type="HAMAP-Rule" id="MF_00454"/>
    </source>
</evidence>
<dbReference type="HAMAP" id="MF_00454">
    <property type="entry name" value="FluC"/>
    <property type="match status" value="1"/>
</dbReference>
<keyword evidence="9" id="KW-0406">Ion transport</keyword>
<dbReference type="EMBL" id="MHIY01000004">
    <property type="protein sequence ID" value="OGY60265.1"/>
    <property type="molecule type" value="Genomic_DNA"/>
</dbReference>
<evidence type="ECO:0000313" key="10">
    <source>
        <dbReference type="EMBL" id="OGY60265.1"/>
    </source>
</evidence>
<gene>
    <name evidence="9" type="primary">fluC</name>
    <name evidence="9" type="synonym">crcB</name>
    <name evidence="10" type="ORF">A3B23_02685</name>
</gene>
<evidence type="ECO:0000313" key="11">
    <source>
        <dbReference type="Proteomes" id="UP000178744"/>
    </source>
</evidence>
<sequence>MIKWISLCLGSLIGGVSRYILAGFVHQSFGSGFPYGTLIVNLSGCFLIGFLNALAEVKFLLTPNARILLMVGFCGAFTTFSTLILETSNLIKDGELIKALINGLGSFLLGLLVFYLGQVTAKLI</sequence>
<proteinExistence type="inferred from homology"/>
<protein>
    <recommendedName>
        <fullName evidence="9">Fluoride-specific ion channel FluC</fullName>
    </recommendedName>
</protein>
<comment type="caution">
    <text evidence="10">The sequence shown here is derived from an EMBL/GenBank/DDBJ whole genome shotgun (WGS) entry which is preliminary data.</text>
</comment>
<dbReference type="STRING" id="1797690.A3B23_02685"/>
<evidence type="ECO:0000256" key="5">
    <source>
        <dbReference type="ARBA" id="ARBA00023136"/>
    </source>
</evidence>
<keyword evidence="4 9" id="KW-1133">Transmembrane helix</keyword>
<dbReference type="GO" id="GO:0140114">
    <property type="term" value="P:cellular detoxification of fluoride"/>
    <property type="evidence" value="ECO:0007669"/>
    <property type="project" value="UniProtKB-UniRule"/>
</dbReference>
<evidence type="ECO:0000256" key="7">
    <source>
        <dbReference type="ARBA" id="ARBA00035120"/>
    </source>
</evidence>
<comment type="activity regulation">
    <text evidence="9">Na(+) is not transported, but it plays an essential structural role and its presence is essential for fluoride channel function.</text>
</comment>
<keyword evidence="2 9" id="KW-1003">Cell membrane</keyword>
<accession>A0A1G1Z6L4</accession>
<dbReference type="PANTHER" id="PTHR28259:SF1">
    <property type="entry name" value="FLUORIDE EXPORT PROTEIN 1-RELATED"/>
    <property type="match status" value="1"/>
</dbReference>
<keyword evidence="9" id="KW-0813">Transport</keyword>
<keyword evidence="9" id="KW-0915">Sodium</keyword>
<evidence type="ECO:0000256" key="2">
    <source>
        <dbReference type="ARBA" id="ARBA00022475"/>
    </source>
</evidence>
<evidence type="ECO:0000256" key="6">
    <source>
        <dbReference type="ARBA" id="ARBA00023303"/>
    </source>
</evidence>
<feature type="binding site" evidence="9">
    <location>
        <position position="75"/>
    </location>
    <ligand>
        <name>Na(+)</name>
        <dbReference type="ChEBI" id="CHEBI:29101"/>
        <note>structural</note>
    </ligand>
</feature>
<dbReference type="NCBIfam" id="TIGR00494">
    <property type="entry name" value="crcB"/>
    <property type="match status" value="1"/>
</dbReference>
<comment type="subcellular location">
    <subcellularLocation>
        <location evidence="1 9">Cell membrane</location>
        <topology evidence="1 9">Multi-pass membrane protein</topology>
    </subcellularLocation>
</comment>
<dbReference type="PANTHER" id="PTHR28259">
    <property type="entry name" value="FLUORIDE EXPORT PROTEIN 1-RELATED"/>
    <property type="match status" value="1"/>
</dbReference>
<dbReference type="Proteomes" id="UP000178744">
    <property type="component" value="Unassembled WGS sequence"/>
</dbReference>
<organism evidence="10 11">
    <name type="scientific">Candidatus Colwellbacteria bacterium RIFCSPLOWO2_01_FULL_48_10</name>
    <dbReference type="NCBI Taxonomy" id="1797690"/>
    <lineage>
        <taxon>Bacteria</taxon>
        <taxon>Candidatus Colwelliibacteriota</taxon>
    </lineage>
</organism>
<keyword evidence="9" id="KW-0479">Metal-binding</keyword>
<evidence type="ECO:0000256" key="3">
    <source>
        <dbReference type="ARBA" id="ARBA00022692"/>
    </source>
</evidence>
<keyword evidence="5 9" id="KW-0472">Membrane</keyword>
<name>A0A1G1Z6L4_9BACT</name>
<comment type="function">
    <text evidence="9">Fluoride-specific ion channel. Important for reducing fluoride concentration in the cell, thus reducing its toxicity.</text>
</comment>
<evidence type="ECO:0000256" key="1">
    <source>
        <dbReference type="ARBA" id="ARBA00004651"/>
    </source>
</evidence>
<comment type="similarity">
    <text evidence="7 9">Belongs to the fluoride channel Fluc/FEX (TC 1.A.43) family.</text>
</comment>
<evidence type="ECO:0000256" key="4">
    <source>
        <dbReference type="ARBA" id="ARBA00022989"/>
    </source>
</evidence>
<feature type="transmembrane region" description="Helical" evidence="9">
    <location>
        <begin position="97"/>
        <end position="117"/>
    </location>
</feature>
<feature type="binding site" evidence="9">
    <location>
        <position position="78"/>
    </location>
    <ligand>
        <name>Na(+)</name>
        <dbReference type="ChEBI" id="CHEBI:29101"/>
        <note>structural</note>
    </ligand>
</feature>
<evidence type="ECO:0000256" key="8">
    <source>
        <dbReference type="ARBA" id="ARBA00035585"/>
    </source>
</evidence>
<feature type="transmembrane region" description="Helical" evidence="9">
    <location>
        <begin position="67"/>
        <end position="85"/>
    </location>
</feature>
<feature type="transmembrane region" description="Helical" evidence="9">
    <location>
        <begin position="32"/>
        <end position="55"/>
    </location>
</feature>
<keyword evidence="6 9" id="KW-0407">Ion channel</keyword>
<keyword evidence="3 9" id="KW-0812">Transmembrane</keyword>
<dbReference type="GO" id="GO:0005886">
    <property type="term" value="C:plasma membrane"/>
    <property type="evidence" value="ECO:0007669"/>
    <property type="project" value="UniProtKB-SubCell"/>
</dbReference>